<dbReference type="EMBL" id="FWZT01000007">
    <property type="protein sequence ID" value="SMF22929.1"/>
    <property type="molecule type" value="Genomic_DNA"/>
</dbReference>
<dbReference type="OrthoDB" id="7061055at2"/>
<dbReference type="RefSeq" id="WP_132318187.1">
    <property type="nucleotide sequence ID" value="NZ_FWZT01000007.1"/>
</dbReference>
<organism evidence="1 2">
    <name type="scientific">Pseudobacteriovorax antillogorgiicola</name>
    <dbReference type="NCBI Taxonomy" id="1513793"/>
    <lineage>
        <taxon>Bacteria</taxon>
        <taxon>Pseudomonadati</taxon>
        <taxon>Bdellovibrionota</taxon>
        <taxon>Oligoflexia</taxon>
        <taxon>Oligoflexales</taxon>
        <taxon>Pseudobacteriovoracaceae</taxon>
        <taxon>Pseudobacteriovorax</taxon>
    </lineage>
</organism>
<gene>
    <name evidence="1" type="ORF">SAMN06296036_107251</name>
</gene>
<keyword evidence="2" id="KW-1185">Reference proteome</keyword>
<sequence>MLLQLKDYFSVSRESISEDAEKKLKKFQDIQSDLEEAVKKTGKFDGLELEDVRYQQDLPTLMDFLNRSMIINLFSYLDAFIGDISKLVLKQNPNLGTKLGRNFTYSDLAKVNDVESLRRQTLDNEIDRIRRGSYKEIFKELGSMFNVALGDFKRWENFIELSQRRNLLTHNDGVVSQQYLNEVSYEFTSKVCLNGKVVVDAGYVEDSIDLIFEIILLVSQSIFRKNYVNDLPKANEFLIQTIFMILSMENWQLAQKLSEYGCFLIDNFPNQLKSLEKKILKINAAQAYKWAGDSAAADKCLNDFDWSSSNRNIQLAEKVLRDNFDKAYELMEKIGKEGELINEEAYYHWPLFREVKKEPKFKETLKSIYGKSKSEDKKTS</sequence>
<proteinExistence type="predicted"/>
<reference evidence="2" key="1">
    <citation type="submission" date="2017-04" db="EMBL/GenBank/DDBJ databases">
        <authorList>
            <person name="Varghese N."/>
            <person name="Submissions S."/>
        </authorList>
    </citation>
    <scope>NUCLEOTIDE SEQUENCE [LARGE SCALE GENOMIC DNA]</scope>
    <source>
        <strain evidence="2">RKEM611</strain>
    </source>
</reference>
<dbReference type="AlphaFoldDB" id="A0A1Y6BVE5"/>
<accession>A0A1Y6BVE5</accession>
<evidence type="ECO:0000313" key="2">
    <source>
        <dbReference type="Proteomes" id="UP000192907"/>
    </source>
</evidence>
<dbReference type="Proteomes" id="UP000192907">
    <property type="component" value="Unassembled WGS sequence"/>
</dbReference>
<name>A0A1Y6BVE5_9BACT</name>
<protein>
    <submittedName>
        <fullName evidence="1">Uncharacterized protein</fullName>
    </submittedName>
</protein>
<evidence type="ECO:0000313" key="1">
    <source>
        <dbReference type="EMBL" id="SMF22929.1"/>
    </source>
</evidence>